<dbReference type="SUPFAM" id="SSF53474">
    <property type="entry name" value="alpha/beta-Hydrolases"/>
    <property type="match status" value="1"/>
</dbReference>
<dbReference type="AlphaFoldDB" id="A0A9P6FPC0"/>
<proteinExistence type="inferred from homology"/>
<sequence length="728" mass="79449">MARFHPDSAVDDDNEPSTVCSIETFAHRWSDAQCLSIATLAACAITGLESSQQVDTLPWKHTFLRSMFQHLGIESRDEQEMLLALQENGTYQDCDYHVLAQPLLPSLHSGSDLATMTTGEHWIDTPQHHPYSASSSPPPSPDYDIRTEIINDLLYIGLGFEPSPKSKNNKARLRALSLKSESSSGEPGSDQMTTACSVSANSHTAHPNHDHPFGPSSPASSTSSHSRKKRTARFQPLEYDSRARATVFAMCNYLSLSYDTFVTIEKQISQHLYFYQQELIETEKAEMSTMAELERQEREMEDLWNEQRQQTIQQHQQQQHQEQRAQGGFARFLQGCRTGDFGFGRTSPPPSSNHTATGKSNVSSVHGSAMQTQAQSSMQELEKKKRTWKYVATGLSIAAGATVIGLTGGLAAPLVVAGATIVIGSGAAVLGTTAGIAVMTSLFGLAGGGLAGYKMHRRNRDLKELTFVPIVKDPTLPMIPSLHLAVVISGYLFDVNDITGAWQGTVEHTLENIDVYHLTFEPAELVALGNAVKSFLATEAVRMVSAQVLSQTVFAALASALILPMGLMRAGDLIDNPWAVAMDRARKAGYVMADILCERVQGARPTTLIGYSTGAIVIWECLLELAKRKEHGLVSSVVLLGAPIKTDLTSKWFEASSVVSHRFINGYSKKDIVLGTIFRLHSLGLEVAGLQAVEAVPRIENVDLTDIIGGHLEYQENMDLIISLLGVL</sequence>
<keyword evidence="9" id="KW-1185">Reference proteome</keyword>
<dbReference type="PANTHER" id="PTHR17920:SF23">
    <property type="entry name" value="DUF726-DOMAIN-CONTAINING PROTEIN"/>
    <property type="match status" value="1"/>
</dbReference>
<evidence type="ECO:0000256" key="4">
    <source>
        <dbReference type="ARBA" id="ARBA00022989"/>
    </source>
</evidence>
<feature type="compositionally biased region" description="Polar residues" evidence="6">
    <location>
        <begin position="179"/>
        <end position="205"/>
    </location>
</feature>
<evidence type="ECO:0000256" key="2">
    <source>
        <dbReference type="ARBA" id="ARBA00009824"/>
    </source>
</evidence>
<dbReference type="Proteomes" id="UP000780801">
    <property type="component" value="Unassembled WGS sequence"/>
</dbReference>
<feature type="region of interest" description="Disordered" evidence="6">
    <location>
        <begin position="122"/>
        <end position="144"/>
    </location>
</feature>
<evidence type="ECO:0008006" key="10">
    <source>
        <dbReference type="Google" id="ProtNLM"/>
    </source>
</evidence>
<dbReference type="Pfam" id="PF05277">
    <property type="entry name" value="DUF726"/>
    <property type="match status" value="1"/>
</dbReference>
<evidence type="ECO:0000256" key="6">
    <source>
        <dbReference type="SAM" id="MobiDB-lite"/>
    </source>
</evidence>
<dbReference type="PANTHER" id="PTHR17920">
    <property type="entry name" value="TRANSMEMBRANE AND COILED-COIL DOMAIN-CONTAINING PROTEIN 4 TMCO4"/>
    <property type="match status" value="1"/>
</dbReference>
<keyword evidence="5 7" id="KW-0472">Membrane</keyword>
<feature type="region of interest" description="Disordered" evidence="6">
    <location>
        <begin position="341"/>
        <end position="375"/>
    </location>
</feature>
<evidence type="ECO:0000313" key="8">
    <source>
        <dbReference type="EMBL" id="KAF9579345.1"/>
    </source>
</evidence>
<dbReference type="GO" id="GO:0016020">
    <property type="term" value="C:membrane"/>
    <property type="evidence" value="ECO:0007669"/>
    <property type="project" value="UniProtKB-SubCell"/>
</dbReference>
<evidence type="ECO:0000256" key="1">
    <source>
        <dbReference type="ARBA" id="ARBA00004141"/>
    </source>
</evidence>
<keyword evidence="3 7" id="KW-0812">Transmembrane</keyword>
<keyword evidence="4 7" id="KW-1133">Transmembrane helix</keyword>
<accession>A0A9P6FPC0</accession>
<feature type="compositionally biased region" description="Polar residues" evidence="6">
    <location>
        <begin position="352"/>
        <end position="366"/>
    </location>
</feature>
<feature type="transmembrane region" description="Helical" evidence="7">
    <location>
        <begin position="390"/>
        <end position="423"/>
    </location>
</feature>
<dbReference type="InterPro" id="IPR029058">
    <property type="entry name" value="AB_hydrolase_fold"/>
</dbReference>
<feature type="region of interest" description="Disordered" evidence="6">
    <location>
        <begin position="178"/>
        <end position="235"/>
    </location>
</feature>
<comment type="subcellular location">
    <subcellularLocation>
        <location evidence="1">Membrane</location>
        <topology evidence="1">Multi-pass membrane protein</topology>
    </subcellularLocation>
</comment>
<comment type="similarity">
    <text evidence="2">Belongs to the TMCO4 family.</text>
</comment>
<evidence type="ECO:0000256" key="3">
    <source>
        <dbReference type="ARBA" id="ARBA00022692"/>
    </source>
</evidence>
<protein>
    <recommendedName>
        <fullName evidence="10">DUF726-domain-containing protein</fullName>
    </recommendedName>
</protein>
<name>A0A9P6FPC0_9FUNG</name>
<dbReference type="InterPro" id="IPR007941">
    <property type="entry name" value="DUF726"/>
</dbReference>
<organism evidence="8 9">
    <name type="scientific">Lunasporangiospora selenospora</name>
    <dbReference type="NCBI Taxonomy" id="979761"/>
    <lineage>
        <taxon>Eukaryota</taxon>
        <taxon>Fungi</taxon>
        <taxon>Fungi incertae sedis</taxon>
        <taxon>Mucoromycota</taxon>
        <taxon>Mortierellomycotina</taxon>
        <taxon>Mortierellomycetes</taxon>
        <taxon>Mortierellales</taxon>
        <taxon>Mortierellaceae</taxon>
        <taxon>Lunasporangiospora</taxon>
    </lineage>
</organism>
<dbReference type="OrthoDB" id="277931at2759"/>
<feature type="transmembrane region" description="Helical" evidence="7">
    <location>
        <begin position="429"/>
        <end position="453"/>
    </location>
</feature>
<comment type="caution">
    <text evidence="8">The sequence shown here is derived from an EMBL/GenBank/DDBJ whole genome shotgun (WGS) entry which is preliminary data.</text>
</comment>
<dbReference type="EMBL" id="JAABOA010002835">
    <property type="protein sequence ID" value="KAF9579345.1"/>
    <property type="molecule type" value="Genomic_DNA"/>
</dbReference>
<evidence type="ECO:0000256" key="7">
    <source>
        <dbReference type="SAM" id="Phobius"/>
    </source>
</evidence>
<evidence type="ECO:0000256" key="5">
    <source>
        <dbReference type="ARBA" id="ARBA00023136"/>
    </source>
</evidence>
<evidence type="ECO:0000313" key="9">
    <source>
        <dbReference type="Proteomes" id="UP000780801"/>
    </source>
</evidence>
<gene>
    <name evidence="8" type="ORF">BGW38_004435</name>
</gene>
<reference evidence="8" key="1">
    <citation type="journal article" date="2020" name="Fungal Divers.">
        <title>Resolving the Mortierellaceae phylogeny through synthesis of multi-gene phylogenetics and phylogenomics.</title>
        <authorList>
            <person name="Vandepol N."/>
            <person name="Liber J."/>
            <person name="Desiro A."/>
            <person name="Na H."/>
            <person name="Kennedy M."/>
            <person name="Barry K."/>
            <person name="Grigoriev I.V."/>
            <person name="Miller A.N."/>
            <person name="O'Donnell K."/>
            <person name="Stajich J.E."/>
            <person name="Bonito G."/>
        </authorList>
    </citation>
    <scope>NUCLEOTIDE SEQUENCE</scope>
    <source>
        <strain evidence="8">KOD1015</strain>
    </source>
</reference>